<accession>A0ABU6YCG7</accession>
<evidence type="ECO:0000256" key="2">
    <source>
        <dbReference type="ARBA" id="ARBA00022472"/>
    </source>
</evidence>
<dbReference type="PANTHER" id="PTHR13068:SF166">
    <property type="entry name" value="TRANSCRIPTION TERMINATION FACTOR MTERF15, MITOCHONDRIAL-LIKE"/>
    <property type="match status" value="1"/>
</dbReference>
<gene>
    <name evidence="4" type="ORF">PIB30_037313</name>
</gene>
<name>A0ABU6YCG7_9FABA</name>
<evidence type="ECO:0000313" key="5">
    <source>
        <dbReference type="Proteomes" id="UP001341840"/>
    </source>
</evidence>
<evidence type="ECO:0000256" key="1">
    <source>
        <dbReference type="ARBA" id="ARBA00007692"/>
    </source>
</evidence>
<dbReference type="Gene3D" id="1.25.70.10">
    <property type="entry name" value="Transcription termination factor 3, mitochondrial"/>
    <property type="match status" value="2"/>
</dbReference>
<keyword evidence="3" id="KW-0809">Transit peptide</keyword>
<evidence type="ECO:0000256" key="3">
    <source>
        <dbReference type="ARBA" id="ARBA00022946"/>
    </source>
</evidence>
<proteinExistence type="inferred from homology"/>
<keyword evidence="2" id="KW-0804">Transcription</keyword>
<sequence length="390" mass="44771">MLHFLSRRTLSLSTSKPHSLWNHPWLQAKFSSTATTTTCSRSKGNSFTVSYLIHTCGFSPQCALSVSKHLNFETNEKPELVFEFFKNHGFTQTQALSIIRKSPQLLRANSVKSVQPKIDYFKSKGVSDPDIRLILMSWPTILLRSLEKEIIPSFDFLCSMLQSNQNLTKVLIRHAGILCDLGNYLQPNIEVLREEGVTESHVVRFIEYFPRTFMLSSKKFKEAVQAVKELKFDPLKIQFIIAVQVKLAISRSTWLRREGIYRKWGWTDNEISTAFRIQPWCMAVSDNKIEAIMDFLVNKLGYTPFVISRYPLVLSMSLEKRIIPRGSVIIVLLSKGVVNMPSLTRLYCPNETVFLDKFVYLHEKEAAELLKLYQAKLALAGFKASKELMK</sequence>
<keyword evidence="5" id="KW-1185">Reference proteome</keyword>
<dbReference type="SMART" id="SM00733">
    <property type="entry name" value="Mterf"/>
    <property type="match status" value="5"/>
</dbReference>
<dbReference type="Proteomes" id="UP001341840">
    <property type="component" value="Unassembled WGS sequence"/>
</dbReference>
<dbReference type="PANTHER" id="PTHR13068">
    <property type="entry name" value="CGI-12 PROTEIN-RELATED"/>
    <property type="match status" value="1"/>
</dbReference>
<dbReference type="Pfam" id="PF02536">
    <property type="entry name" value="mTERF"/>
    <property type="match status" value="1"/>
</dbReference>
<protein>
    <submittedName>
        <fullName evidence="4">Uncharacterized protein</fullName>
    </submittedName>
</protein>
<reference evidence="4 5" key="1">
    <citation type="journal article" date="2023" name="Plants (Basel)">
        <title>Bridging the Gap: Combining Genomics and Transcriptomics Approaches to Understand Stylosanthes scabra, an Orphan Legume from the Brazilian Caatinga.</title>
        <authorList>
            <person name="Ferreira-Neto J.R.C."/>
            <person name="da Silva M.D."/>
            <person name="Binneck E."/>
            <person name="de Melo N.F."/>
            <person name="da Silva R.H."/>
            <person name="de Melo A.L.T.M."/>
            <person name="Pandolfi V."/>
            <person name="Bustamante F.O."/>
            <person name="Brasileiro-Vidal A.C."/>
            <person name="Benko-Iseppon A.M."/>
        </authorList>
    </citation>
    <scope>NUCLEOTIDE SEQUENCE [LARGE SCALE GENOMIC DNA]</scope>
    <source>
        <tissue evidence="4">Leaves</tissue>
    </source>
</reference>
<comment type="similarity">
    <text evidence="1">Belongs to the mTERF family.</text>
</comment>
<comment type="caution">
    <text evidence="4">The sequence shown here is derived from an EMBL/GenBank/DDBJ whole genome shotgun (WGS) entry which is preliminary data.</text>
</comment>
<evidence type="ECO:0000313" key="4">
    <source>
        <dbReference type="EMBL" id="MED6207616.1"/>
    </source>
</evidence>
<keyword evidence="2" id="KW-0805">Transcription regulation</keyword>
<dbReference type="EMBL" id="JASCZI010241842">
    <property type="protein sequence ID" value="MED6207616.1"/>
    <property type="molecule type" value="Genomic_DNA"/>
</dbReference>
<keyword evidence="2" id="KW-0806">Transcription termination</keyword>
<dbReference type="InterPro" id="IPR038538">
    <property type="entry name" value="MTERF_sf"/>
</dbReference>
<organism evidence="4 5">
    <name type="scientific">Stylosanthes scabra</name>
    <dbReference type="NCBI Taxonomy" id="79078"/>
    <lineage>
        <taxon>Eukaryota</taxon>
        <taxon>Viridiplantae</taxon>
        <taxon>Streptophyta</taxon>
        <taxon>Embryophyta</taxon>
        <taxon>Tracheophyta</taxon>
        <taxon>Spermatophyta</taxon>
        <taxon>Magnoliopsida</taxon>
        <taxon>eudicotyledons</taxon>
        <taxon>Gunneridae</taxon>
        <taxon>Pentapetalae</taxon>
        <taxon>rosids</taxon>
        <taxon>fabids</taxon>
        <taxon>Fabales</taxon>
        <taxon>Fabaceae</taxon>
        <taxon>Papilionoideae</taxon>
        <taxon>50 kb inversion clade</taxon>
        <taxon>dalbergioids sensu lato</taxon>
        <taxon>Dalbergieae</taxon>
        <taxon>Pterocarpus clade</taxon>
        <taxon>Stylosanthes</taxon>
    </lineage>
</organism>
<dbReference type="InterPro" id="IPR003690">
    <property type="entry name" value="MTERF"/>
</dbReference>